<dbReference type="RefSeq" id="WP_136774036.1">
    <property type="nucleotide sequence ID" value="NZ_CP156074.1"/>
</dbReference>
<evidence type="ECO:0000313" key="4">
    <source>
        <dbReference type="Proteomes" id="UP000310016"/>
    </source>
</evidence>
<evidence type="ECO:0000256" key="2">
    <source>
        <dbReference type="SAM" id="Phobius"/>
    </source>
</evidence>
<dbReference type="Proteomes" id="UP000310016">
    <property type="component" value="Unassembled WGS sequence"/>
</dbReference>
<feature type="transmembrane region" description="Helical" evidence="2">
    <location>
        <begin position="46"/>
        <end position="69"/>
    </location>
</feature>
<dbReference type="EMBL" id="SUMF01000017">
    <property type="protein sequence ID" value="TJZ71047.1"/>
    <property type="molecule type" value="Genomic_DNA"/>
</dbReference>
<name>A0A4U0PRX0_9NEIS</name>
<feature type="compositionally biased region" description="Polar residues" evidence="1">
    <location>
        <begin position="1"/>
        <end position="15"/>
    </location>
</feature>
<evidence type="ECO:0000256" key="1">
    <source>
        <dbReference type="SAM" id="MobiDB-lite"/>
    </source>
</evidence>
<gene>
    <name evidence="3" type="ORF">FAZ21_13860</name>
</gene>
<evidence type="ECO:0000313" key="3">
    <source>
        <dbReference type="EMBL" id="TJZ71047.1"/>
    </source>
</evidence>
<keyword evidence="2" id="KW-0472">Membrane</keyword>
<feature type="region of interest" description="Disordered" evidence="1">
    <location>
        <begin position="1"/>
        <end position="25"/>
    </location>
</feature>
<protein>
    <recommendedName>
        <fullName evidence="5">DUF4190 domain-containing protein</fullName>
    </recommendedName>
</protein>
<organism evidence="3 4">
    <name type="scientific">Chitiniphilus eburneus</name>
    <dbReference type="NCBI Taxonomy" id="2571148"/>
    <lineage>
        <taxon>Bacteria</taxon>
        <taxon>Pseudomonadati</taxon>
        <taxon>Pseudomonadota</taxon>
        <taxon>Betaproteobacteria</taxon>
        <taxon>Neisseriales</taxon>
        <taxon>Chitinibacteraceae</taxon>
        <taxon>Chitiniphilus</taxon>
    </lineage>
</organism>
<sequence>MVEPTAPNTSPSTGQPDAGNALPVPVPGKPVKGTFSLVLALLPFPLFLADGVLLAPICVVAALVLGHLARRAPPNTLDRELGLVGLIIGYASLIPVAAALVWLVAMISGTSNWH</sequence>
<keyword evidence="2" id="KW-1133">Transmembrane helix</keyword>
<comment type="caution">
    <text evidence="3">The sequence shown here is derived from an EMBL/GenBank/DDBJ whole genome shotgun (WGS) entry which is preliminary data.</text>
</comment>
<reference evidence="3 4" key="1">
    <citation type="submission" date="2019-04" db="EMBL/GenBank/DDBJ databases">
        <title>Chitiniphilus eburnea sp. nov., a novel chitinolytic bacterium isolated from aquaculture sludge.</title>
        <authorList>
            <person name="Sheng M."/>
        </authorList>
    </citation>
    <scope>NUCLEOTIDE SEQUENCE [LARGE SCALE GENOMIC DNA]</scope>
    <source>
        <strain evidence="3 4">HX-2-15</strain>
    </source>
</reference>
<keyword evidence="2" id="KW-0812">Transmembrane</keyword>
<evidence type="ECO:0008006" key="5">
    <source>
        <dbReference type="Google" id="ProtNLM"/>
    </source>
</evidence>
<feature type="transmembrane region" description="Helical" evidence="2">
    <location>
        <begin position="81"/>
        <end position="105"/>
    </location>
</feature>
<dbReference type="AlphaFoldDB" id="A0A4U0PRX0"/>
<keyword evidence="4" id="KW-1185">Reference proteome</keyword>
<proteinExistence type="predicted"/>
<accession>A0A4U0PRX0</accession>